<dbReference type="SUPFAM" id="SSF53223">
    <property type="entry name" value="Aminoacid dehydrogenase-like, N-terminal domain"/>
    <property type="match status" value="1"/>
</dbReference>
<dbReference type="PANTHER" id="PTHR48099">
    <property type="entry name" value="C-1-TETRAHYDROFOLATE SYNTHASE, CYTOPLASMIC-RELATED"/>
    <property type="match status" value="1"/>
</dbReference>
<evidence type="ECO:0000256" key="2">
    <source>
        <dbReference type="ARBA" id="ARBA00022563"/>
    </source>
</evidence>
<keyword evidence="4 9" id="KW-0378">Hydrolase</keyword>
<proteinExistence type="inferred from homology"/>
<evidence type="ECO:0000256" key="9">
    <source>
        <dbReference type="HAMAP-Rule" id="MF_01576"/>
    </source>
</evidence>
<dbReference type="PANTHER" id="PTHR48099:SF5">
    <property type="entry name" value="C-1-TETRAHYDROFOLATE SYNTHASE, CYTOPLASMIC"/>
    <property type="match status" value="1"/>
</dbReference>
<keyword evidence="5 9" id="KW-0521">NADP</keyword>
<dbReference type="Proteomes" id="UP001204798">
    <property type="component" value="Unassembled WGS sequence"/>
</dbReference>
<dbReference type="InterPro" id="IPR020631">
    <property type="entry name" value="THF_DH/CycHdrlase_NAD-bd_dom"/>
</dbReference>
<evidence type="ECO:0000256" key="6">
    <source>
        <dbReference type="ARBA" id="ARBA00023002"/>
    </source>
</evidence>
<feature type="binding site" evidence="9">
    <location>
        <begin position="166"/>
        <end position="168"/>
    </location>
    <ligand>
        <name>NADP(+)</name>
        <dbReference type="ChEBI" id="CHEBI:58349"/>
    </ligand>
</feature>
<keyword evidence="7 9" id="KW-0486">Methionine biosynthesis</keyword>
<keyword evidence="9" id="KW-0368">Histidine biosynthesis</keyword>
<gene>
    <name evidence="9" type="primary">folD</name>
    <name evidence="12" type="ORF">M2350_002067</name>
</gene>
<dbReference type="PROSITE" id="PS00767">
    <property type="entry name" value="THF_DHG_CYH_2"/>
    <property type="match status" value="1"/>
</dbReference>
<protein>
    <recommendedName>
        <fullName evidence="9">Bifunctional protein FolD</fullName>
    </recommendedName>
    <domain>
        <recommendedName>
            <fullName evidence="9">Methylenetetrahydrofolate dehydrogenase</fullName>
            <ecNumber evidence="9">1.5.1.5</ecNumber>
        </recommendedName>
    </domain>
    <domain>
        <recommendedName>
            <fullName evidence="9">Methenyltetrahydrofolate cyclohydrolase</fullName>
            <ecNumber evidence="9">3.5.4.9</ecNumber>
        </recommendedName>
    </domain>
</protein>
<organism evidence="12 13">
    <name type="scientific">Candidatus Fervidibacter sacchari</name>
    <dbReference type="NCBI Taxonomy" id="1448929"/>
    <lineage>
        <taxon>Bacteria</taxon>
        <taxon>Candidatus Fervidibacterota</taxon>
        <taxon>Candidatus Fervidibacter</taxon>
    </lineage>
</organism>
<keyword evidence="2 9" id="KW-0554">One-carbon metabolism</keyword>
<keyword evidence="9" id="KW-0028">Amino-acid biosynthesis</keyword>
<feature type="binding site" evidence="9">
    <location>
        <position position="191"/>
    </location>
    <ligand>
        <name>NADP(+)</name>
        <dbReference type="ChEBI" id="CHEBI:58349"/>
    </ligand>
</feature>
<dbReference type="EC" id="3.5.4.9" evidence="9"/>
<keyword evidence="13" id="KW-1185">Reference proteome</keyword>
<evidence type="ECO:0000313" key="12">
    <source>
        <dbReference type="EMBL" id="MCS3919654.1"/>
    </source>
</evidence>
<dbReference type="InterPro" id="IPR020630">
    <property type="entry name" value="THF_DH/CycHdrlase_cat_dom"/>
</dbReference>
<dbReference type="PRINTS" id="PR00085">
    <property type="entry name" value="THFDHDRGNASE"/>
</dbReference>
<dbReference type="EC" id="1.5.1.5" evidence="9"/>
<dbReference type="EMBL" id="JANUCP010000003">
    <property type="protein sequence ID" value="MCS3919654.1"/>
    <property type="molecule type" value="Genomic_DNA"/>
</dbReference>
<name>A0ABT2ENW9_9BACT</name>
<sequence>MAATVMDGRGLALKLREQLKREVEEFVKQHGFRPKLATILVGNDPASIVYVGIKRKVAEELGFAAEVFHLPPHASEGEVISLVERLNADPTVNGILVQHPMPSHINEDKVMATISPEKDVDGLTPFSLGGLAARSPNFIPCTPLGALKLLQHYGITLEGKEVVVVGCSRINGLPAALLFLQHNATVTICHIYTRDLAFHTRRADILYVAAGNAEFITADMVKPGAVVIDTGSNRVPGRKGDVGDVHFESVKEVAGFITPVPGGIGPMTVTMLMFNTFEAAKRQVGRGQKTMAE</sequence>
<evidence type="ECO:0000256" key="1">
    <source>
        <dbReference type="ARBA" id="ARBA00004777"/>
    </source>
</evidence>
<dbReference type="Pfam" id="PF02882">
    <property type="entry name" value="THF_DHG_CYH_C"/>
    <property type="match status" value="1"/>
</dbReference>
<comment type="caution">
    <text evidence="9">Lacks conserved residue(s) required for the propagation of feature annotation.</text>
</comment>
<evidence type="ECO:0000256" key="5">
    <source>
        <dbReference type="ARBA" id="ARBA00022857"/>
    </source>
</evidence>
<comment type="pathway">
    <text evidence="1 9">One-carbon metabolism; tetrahydrofolate interconversion.</text>
</comment>
<dbReference type="InterPro" id="IPR000672">
    <property type="entry name" value="THF_DH/CycHdrlase"/>
</dbReference>
<reference evidence="12 13" key="1">
    <citation type="submission" date="2022-08" db="EMBL/GenBank/DDBJ databases">
        <title>Bacterial and archaeal communities from various locations to study Microbial Dark Matter (Phase II).</title>
        <authorList>
            <person name="Stepanauskas R."/>
        </authorList>
    </citation>
    <scope>NUCLEOTIDE SEQUENCE [LARGE SCALE GENOMIC DNA]</scope>
    <source>
        <strain evidence="12 13">PD1</strain>
    </source>
</reference>
<comment type="caution">
    <text evidence="12">The sequence shown here is derived from an EMBL/GenBank/DDBJ whole genome shotgun (WGS) entry which is preliminary data.</text>
</comment>
<dbReference type="GO" id="GO:0004488">
    <property type="term" value="F:methylenetetrahydrofolate dehydrogenase (NADP+) activity"/>
    <property type="evidence" value="ECO:0007669"/>
    <property type="project" value="UniProtKB-EC"/>
</dbReference>
<dbReference type="InterPro" id="IPR020867">
    <property type="entry name" value="THF_DH/CycHdrlase_CS"/>
</dbReference>
<evidence type="ECO:0000313" key="13">
    <source>
        <dbReference type="Proteomes" id="UP001204798"/>
    </source>
</evidence>
<dbReference type="InterPro" id="IPR046346">
    <property type="entry name" value="Aminoacid_DH-like_N_sf"/>
</dbReference>
<evidence type="ECO:0000256" key="4">
    <source>
        <dbReference type="ARBA" id="ARBA00022801"/>
    </source>
</evidence>
<dbReference type="Gene3D" id="3.40.50.720">
    <property type="entry name" value="NAD(P)-binding Rossmann-like Domain"/>
    <property type="match status" value="1"/>
</dbReference>
<comment type="similarity">
    <text evidence="9">Belongs to the tetrahydrofolate dehydrogenase/cyclohydrolase family.</text>
</comment>
<comment type="catalytic activity">
    <reaction evidence="9">
        <text>(6R)-5,10-methylene-5,6,7,8-tetrahydrofolate + NADP(+) = (6R)-5,10-methenyltetrahydrofolate + NADPH</text>
        <dbReference type="Rhea" id="RHEA:22812"/>
        <dbReference type="ChEBI" id="CHEBI:15636"/>
        <dbReference type="ChEBI" id="CHEBI:57455"/>
        <dbReference type="ChEBI" id="CHEBI:57783"/>
        <dbReference type="ChEBI" id="CHEBI:58349"/>
        <dbReference type="EC" id="1.5.1.5"/>
    </reaction>
</comment>
<dbReference type="CDD" id="cd01080">
    <property type="entry name" value="NAD_bind_m-THF_DH_Cyclohyd"/>
    <property type="match status" value="1"/>
</dbReference>
<comment type="subunit">
    <text evidence="9">Homodimer.</text>
</comment>
<feature type="domain" description="Tetrahydrofolate dehydrogenase/cyclohydrolase NAD(P)-binding" evidence="11">
    <location>
        <begin position="140"/>
        <end position="283"/>
    </location>
</feature>
<comment type="catalytic activity">
    <reaction evidence="9">
        <text>(6R)-5,10-methenyltetrahydrofolate + H2O = (6R)-10-formyltetrahydrofolate + H(+)</text>
        <dbReference type="Rhea" id="RHEA:23700"/>
        <dbReference type="ChEBI" id="CHEBI:15377"/>
        <dbReference type="ChEBI" id="CHEBI:15378"/>
        <dbReference type="ChEBI" id="CHEBI:57455"/>
        <dbReference type="ChEBI" id="CHEBI:195366"/>
        <dbReference type="EC" id="3.5.4.9"/>
    </reaction>
</comment>
<evidence type="ECO:0000256" key="8">
    <source>
        <dbReference type="ARBA" id="ARBA00023268"/>
    </source>
</evidence>
<dbReference type="InterPro" id="IPR036291">
    <property type="entry name" value="NAD(P)-bd_dom_sf"/>
</dbReference>
<evidence type="ECO:0000256" key="7">
    <source>
        <dbReference type="ARBA" id="ARBA00023167"/>
    </source>
</evidence>
<dbReference type="Gene3D" id="3.40.50.10860">
    <property type="entry name" value="Leucine Dehydrogenase, chain A, domain 1"/>
    <property type="match status" value="1"/>
</dbReference>
<accession>A0ABT2ENW9</accession>
<evidence type="ECO:0000259" key="10">
    <source>
        <dbReference type="Pfam" id="PF00763"/>
    </source>
</evidence>
<dbReference type="SUPFAM" id="SSF51735">
    <property type="entry name" value="NAD(P)-binding Rossmann-fold domains"/>
    <property type="match status" value="1"/>
</dbReference>
<dbReference type="RefSeq" id="WP_259096303.1">
    <property type="nucleotide sequence ID" value="NZ_CP130454.1"/>
</dbReference>
<dbReference type="GO" id="GO:0004477">
    <property type="term" value="F:methenyltetrahydrofolate cyclohydrolase activity"/>
    <property type="evidence" value="ECO:0007669"/>
    <property type="project" value="UniProtKB-EC"/>
</dbReference>
<keyword evidence="3 9" id="KW-0658">Purine biosynthesis</keyword>
<keyword evidence="8 9" id="KW-0511">Multifunctional enzyme</keyword>
<evidence type="ECO:0000256" key="3">
    <source>
        <dbReference type="ARBA" id="ARBA00022755"/>
    </source>
</evidence>
<keyword evidence="6 9" id="KW-0560">Oxidoreductase</keyword>
<evidence type="ECO:0000259" key="11">
    <source>
        <dbReference type="Pfam" id="PF02882"/>
    </source>
</evidence>
<comment type="function">
    <text evidence="9">Catalyzes the oxidation of 5,10-methylenetetrahydrofolate to 5,10-methenyltetrahydrofolate and then the hydrolysis of 5,10-methenyltetrahydrofolate to 10-formyltetrahydrofolate.</text>
</comment>
<feature type="domain" description="Tetrahydrofolate dehydrogenase/cyclohydrolase catalytic" evidence="10">
    <location>
        <begin position="6"/>
        <end position="121"/>
    </location>
</feature>
<dbReference type="Pfam" id="PF00763">
    <property type="entry name" value="THF_DHG_CYH"/>
    <property type="match status" value="1"/>
</dbReference>
<dbReference type="HAMAP" id="MF_01576">
    <property type="entry name" value="THF_DHG_CYH"/>
    <property type="match status" value="1"/>
</dbReference>